<evidence type="ECO:0000313" key="10">
    <source>
        <dbReference type="EnsemblPlants" id="KQK20580"/>
    </source>
</evidence>
<dbReference type="Gene3D" id="1.20.5.170">
    <property type="match status" value="1"/>
</dbReference>
<dbReference type="InterPro" id="IPR020983">
    <property type="entry name" value="Basic_leucine-zipper_C"/>
</dbReference>
<proteinExistence type="predicted"/>
<evidence type="ECO:0000256" key="7">
    <source>
        <dbReference type="SAM" id="MobiDB-lite"/>
    </source>
</evidence>
<feature type="compositionally biased region" description="Polar residues" evidence="7">
    <location>
        <begin position="65"/>
        <end position="95"/>
    </location>
</feature>
<evidence type="ECO:0000256" key="2">
    <source>
        <dbReference type="ARBA" id="ARBA00023015"/>
    </source>
</evidence>
<keyword evidence="6" id="KW-0175">Coiled coil</keyword>
<dbReference type="Gramene" id="KQK20580">
    <property type="protein sequence ID" value="KQK20580"/>
    <property type="gene ID" value="BRADI_1g55446v3"/>
</dbReference>
<accession>A0A0Q3K7X8</accession>
<dbReference type="SUPFAM" id="SSF57959">
    <property type="entry name" value="Leucine zipper domain"/>
    <property type="match status" value="1"/>
</dbReference>
<dbReference type="Pfam" id="PF00170">
    <property type="entry name" value="bZIP_1"/>
    <property type="match status" value="1"/>
</dbReference>
<dbReference type="OrthoDB" id="652253at2759"/>
<reference evidence="10" key="3">
    <citation type="submission" date="2018-08" db="UniProtKB">
        <authorList>
            <consortium name="EnsemblPlants"/>
        </authorList>
    </citation>
    <scope>IDENTIFICATION</scope>
    <source>
        <strain evidence="10">cv. Bd21</strain>
    </source>
</reference>
<dbReference type="Proteomes" id="UP000008810">
    <property type="component" value="Chromosome 1"/>
</dbReference>
<dbReference type="Pfam" id="PF12498">
    <property type="entry name" value="bZIP_C"/>
    <property type="match status" value="1"/>
</dbReference>
<dbReference type="SMART" id="SM00338">
    <property type="entry name" value="BRLZ"/>
    <property type="match status" value="1"/>
</dbReference>
<dbReference type="InParanoid" id="A0A0Q3K7X8"/>
<dbReference type="GO" id="GO:0003700">
    <property type="term" value="F:DNA-binding transcription factor activity"/>
    <property type="evidence" value="ECO:0007669"/>
    <property type="project" value="InterPro"/>
</dbReference>
<dbReference type="AlphaFoldDB" id="A0A0Q3K7X8"/>
<dbReference type="GO" id="GO:0005634">
    <property type="term" value="C:nucleus"/>
    <property type="evidence" value="ECO:0007669"/>
    <property type="project" value="UniProtKB-SubCell"/>
</dbReference>
<name>A0A0Q3K7X8_BRADI</name>
<feature type="domain" description="BZIP" evidence="8">
    <location>
        <begin position="109"/>
        <end position="161"/>
    </location>
</feature>
<evidence type="ECO:0000256" key="4">
    <source>
        <dbReference type="ARBA" id="ARBA00023163"/>
    </source>
</evidence>
<dbReference type="EMBL" id="CM000880">
    <property type="protein sequence ID" value="KQK20580.1"/>
    <property type="molecule type" value="Genomic_DNA"/>
</dbReference>
<keyword evidence="3" id="KW-0238">DNA-binding</keyword>
<dbReference type="InterPro" id="IPR046347">
    <property type="entry name" value="bZIP_sf"/>
</dbReference>
<protein>
    <recommendedName>
        <fullName evidence="8">BZIP domain-containing protein</fullName>
    </recommendedName>
</protein>
<feature type="coiled-coil region" evidence="6">
    <location>
        <begin position="134"/>
        <end position="189"/>
    </location>
</feature>
<dbReference type="GO" id="GO:0003677">
    <property type="term" value="F:DNA binding"/>
    <property type="evidence" value="ECO:0007669"/>
    <property type="project" value="UniProtKB-KW"/>
</dbReference>
<dbReference type="EnsemblPlants" id="KQK20580">
    <property type="protein sequence ID" value="KQK20580"/>
    <property type="gene ID" value="BRADI_1g55446v3"/>
</dbReference>
<dbReference type="PANTHER" id="PTHR46408:SF4">
    <property type="entry name" value="BZIP DOMAIN-CONTAINING PROTEIN"/>
    <property type="match status" value="1"/>
</dbReference>
<evidence type="ECO:0000313" key="9">
    <source>
        <dbReference type="EMBL" id="KQK20580.1"/>
    </source>
</evidence>
<evidence type="ECO:0000256" key="6">
    <source>
        <dbReference type="SAM" id="Coils"/>
    </source>
</evidence>
<reference evidence="9 10" key="1">
    <citation type="journal article" date="2010" name="Nature">
        <title>Genome sequencing and analysis of the model grass Brachypodium distachyon.</title>
        <authorList>
            <consortium name="International Brachypodium Initiative"/>
        </authorList>
    </citation>
    <scope>NUCLEOTIDE SEQUENCE [LARGE SCALE GENOMIC DNA]</scope>
    <source>
        <strain evidence="9 10">Bd21</strain>
    </source>
</reference>
<dbReference type="ExpressionAtlas" id="A0A0Q3K7X8">
    <property type="expression patterns" value="baseline"/>
</dbReference>
<dbReference type="CDD" id="cd14686">
    <property type="entry name" value="bZIP"/>
    <property type="match status" value="1"/>
</dbReference>
<dbReference type="InterPro" id="IPR004827">
    <property type="entry name" value="bZIP"/>
</dbReference>
<keyword evidence="2" id="KW-0805">Transcription regulation</keyword>
<keyword evidence="11" id="KW-1185">Reference proteome</keyword>
<organism evidence="9">
    <name type="scientific">Brachypodium distachyon</name>
    <name type="common">Purple false brome</name>
    <name type="synonym">Trachynia distachya</name>
    <dbReference type="NCBI Taxonomy" id="15368"/>
    <lineage>
        <taxon>Eukaryota</taxon>
        <taxon>Viridiplantae</taxon>
        <taxon>Streptophyta</taxon>
        <taxon>Embryophyta</taxon>
        <taxon>Tracheophyta</taxon>
        <taxon>Spermatophyta</taxon>
        <taxon>Magnoliopsida</taxon>
        <taxon>Liliopsida</taxon>
        <taxon>Poales</taxon>
        <taxon>Poaceae</taxon>
        <taxon>BOP clade</taxon>
        <taxon>Pooideae</taxon>
        <taxon>Stipodae</taxon>
        <taxon>Brachypodieae</taxon>
        <taxon>Brachypodium</taxon>
    </lineage>
</organism>
<reference evidence="9" key="2">
    <citation type="submission" date="2017-06" db="EMBL/GenBank/DDBJ databases">
        <title>WGS assembly of Brachypodium distachyon.</title>
        <authorList>
            <consortium name="The International Brachypodium Initiative"/>
            <person name="Lucas S."/>
            <person name="Harmon-Smith M."/>
            <person name="Lail K."/>
            <person name="Tice H."/>
            <person name="Grimwood J."/>
            <person name="Bruce D."/>
            <person name="Barry K."/>
            <person name="Shu S."/>
            <person name="Lindquist E."/>
            <person name="Wang M."/>
            <person name="Pitluck S."/>
            <person name="Vogel J.P."/>
            <person name="Garvin D.F."/>
            <person name="Mockler T.C."/>
            <person name="Schmutz J."/>
            <person name="Rokhsar D."/>
            <person name="Bevan M.W."/>
        </authorList>
    </citation>
    <scope>NUCLEOTIDE SEQUENCE</scope>
    <source>
        <strain evidence="9">Bd21</strain>
    </source>
</reference>
<keyword evidence="4" id="KW-0804">Transcription</keyword>
<dbReference type="PROSITE" id="PS50217">
    <property type="entry name" value="BZIP"/>
    <property type="match status" value="1"/>
</dbReference>
<evidence type="ECO:0000256" key="1">
    <source>
        <dbReference type="ARBA" id="ARBA00004123"/>
    </source>
</evidence>
<evidence type="ECO:0000259" key="8">
    <source>
        <dbReference type="PROSITE" id="PS50217"/>
    </source>
</evidence>
<sequence length="310" mass="34338">MNCAKLLHDATIKQPSCFDLNFWHVRPQASRSSQSNTTSNQGSQNYIGDNEILVQQMSGGGQYGGTSPNLAQNPDVSVRQVSSPLREQSPSTNNIEGEAETMGNMNFSAEKVKMRRESNRISARLSRYKKATQMQNLQHQLSLLEAENKYLVKRQADLIQKYSSAVIDNRVLKANVETLETKVKLVEEIIKRFTSTHDVPQVVSSLTSLGFPLSASPSNGAHETFVPTQNTPFNYFTSVTTNGGVNNIYTPEATSTFQIQDPVALLQMQSESSLEHLQRRVCDSAPSSSVLAPQEVTSFNPNEFINMGMQ</sequence>
<evidence type="ECO:0000256" key="5">
    <source>
        <dbReference type="ARBA" id="ARBA00023242"/>
    </source>
</evidence>
<evidence type="ECO:0000256" key="3">
    <source>
        <dbReference type="ARBA" id="ARBA00023125"/>
    </source>
</evidence>
<dbReference type="PANTHER" id="PTHR46408">
    <property type="entry name" value="BASIC LEUCINE ZIPPER 63"/>
    <property type="match status" value="1"/>
</dbReference>
<dbReference type="STRING" id="15368.A0A0Q3K7X8"/>
<feature type="region of interest" description="Disordered" evidence="7">
    <location>
        <begin position="57"/>
        <end position="98"/>
    </location>
</feature>
<gene>
    <name evidence="9" type="ORF">BRADI_1g55446v3</name>
</gene>
<keyword evidence="5" id="KW-0539">Nucleus</keyword>
<evidence type="ECO:0000313" key="11">
    <source>
        <dbReference type="Proteomes" id="UP000008810"/>
    </source>
</evidence>
<comment type="subcellular location">
    <subcellularLocation>
        <location evidence="1">Nucleus</location>
    </subcellularLocation>
</comment>